<evidence type="ECO:0000313" key="2">
    <source>
        <dbReference type="EMBL" id="GAA4250296.1"/>
    </source>
</evidence>
<gene>
    <name evidence="2" type="ORF">GCM10022255_038240</name>
</gene>
<dbReference type="EMBL" id="BAABAT010000009">
    <property type="protein sequence ID" value="GAA4250296.1"/>
    <property type="molecule type" value="Genomic_DNA"/>
</dbReference>
<evidence type="ECO:0000259" key="1">
    <source>
        <dbReference type="SMART" id="SM00065"/>
    </source>
</evidence>
<dbReference type="Pfam" id="PF01590">
    <property type="entry name" value="GAF"/>
    <property type="match status" value="1"/>
</dbReference>
<dbReference type="InterPro" id="IPR029016">
    <property type="entry name" value="GAF-like_dom_sf"/>
</dbReference>
<dbReference type="InterPro" id="IPR003018">
    <property type="entry name" value="GAF"/>
</dbReference>
<dbReference type="SUPFAM" id="SSF56112">
    <property type="entry name" value="Protein kinase-like (PK-like)"/>
    <property type="match status" value="1"/>
</dbReference>
<reference evidence="3" key="1">
    <citation type="journal article" date="2019" name="Int. J. Syst. Evol. Microbiol.">
        <title>The Global Catalogue of Microorganisms (GCM) 10K type strain sequencing project: providing services to taxonomists for standard genome sequencing and annotation.</title>
        <authorList>
            <consortium name="The Broad Institute Genomics Platform"/>
            <consortium name="The Broad Institute Genome Sequencing Center for Infectious Disease"/>
            <person name="Wu L."/>
            <person name="Ma J."/>
        </authorList>
    </citation>
    <scope>NUCLEOTIDE SEQUENCE [LARGE SCALE GENOMIC DNA]</scope>
    <source>
        <strain evidence="3">JCM 17441</strain>
    </source>
</reference>
<sequence length="498" mass="53884">MIDVLGAATAVHDAARLHAVAATGLGAAPHPWFDHVVGQARRVLGVPIVLLVLVERSRQIVPGSVGLPEPWQQRREIPLTHSICQYVVGARAPLAIADTSRDPVLHTSDAIRDLGVAAYAGAPVYGRGGHVLGALCAIDARPRAWTTGELAGLHRIADRCARKLRALSVAAPATPAGADGSRDPGTMPRRFEAGLASRFRPVGPVRRLALPAAQAAGPVLWTPRELPADLTLDRRPPLRNAAAEVVLAGRWSGEPVAVLIRTVEDPPAVERFRHRIAVARAFRRTPPLVPADEYRWHDDRVLVVSRAIGEPLQRDRDDAPPPGVWAEVMRTAALLSSWLPSPADARAWSVDYEAWIARHERRGRLTALDARQLRAALRHCGDDRTFAHGNLTPQDVVRLPSDRLALTDFADAGVYLAGFDLASLALATPDTQVRFDMTGRVRDADIVEPFAVNLLLRVADESDRPPAVITSQGLARRHAALVGARRHARTLLGHLSAH</sequence>
<dbReference type="SUPFAM" id="SSF55781">
    <property type="entry name" value="GAF domain-like"/>
    <property type="match status" value="1"/>
</dbReference>
<proteinExistence type="predicted"/>
<dbReference type="InterPro" id="IPR011009">
    <property type="entry name" value="Kinase-like_dom_sf"/>
</dbReference>
<keyword evidence="3" id="KW-1185">Reference proteome</keyword>
<protein>
    <recommendedName>
        <fullName evidence="1">GAF domain-containing protein</fullName>
    </recommendedName>
</protein>
<accession>A0ABP8D914</accession>
<evidence type="ECO:0000313" key="3">
    <source>
        <dbReference type="Proteomes" id="UP001500620"/>
    </source>
</evidence>
<feature type="domain" description="GAF" evidence="1">
    <location>
        <begin position="28"/>
        <end position="174"/>
    </location>
</feature>
<dbReference type="PANTHER" id="PTHR43102:SF2">
    <property type="entry name" value="GAF DOMAIN-CONTAINING PROTEIN"/>
    <property type="match status" value="1"/>
</dbReference>
<dbReference type="SMART" id="SM00065">
    <property type="entry name" value="GAF"/>
    <property type="match status" value="1"/>
</dbReference>
<dbReference type="PANTHER" id="PTHR43102">
    <property type="entry name" value="SLR1143 PROTEIN"/>
    <property type="match status" value="1"/>
</dbReference>
<comment type="caution">
    <text evidence="2">The sequence shown here is derived from an EMBL/GenBank/DDBJ whole genome shotgun (WGS) entry which is preliminary data.</text>
</comment>
<name>A0ABP8D914_9ACTN</name>
<dbReference type="RefSeq" id="WP_345128366.1">
    <property type="nucleotide sequence ID" value="NZ_BAABAT010000009.1"/>
</dbReference>
<dbReference type="Gene3D" id="3.30.450.40">
    <property type="match status" value="1"/>
</dbReference>
<dbReference type="Proteomes" id="UP001500620">
    <property type="component" value="Unassembled WGS sequence"/>
</dbReference>
<organism evidence="2 3">
    <name type="scientific">Dactylosporangium darangshiense</name>
    <dbReference type="NCBI Taxonomy" id="579108"/>
    <lineage>
        <taxon>Bacteria</taxon>
        <taxon>Bacillati</taxon>
        <taxon>Actinomycetota</taxon>
        <taxon>Actinomycetes</taxon>
        <taxon>Micromonosporales</taxon>
        <taxon>Micromonosporaceae</taxon>
        <taxon>Dactylosporangium</taxon>
    </lineage>
</organism>